<reference evidence="6" key="1">
    <citation type="journal article" date="2014" name="Int. J. Syst. Evol. Microbiol.">
        <title>Complete genome of a new Firmicutes species belonging to the dominant human colonic microbiota ('Ruminococcus bicirculans') reveals two chromosomes and a selective capacity to utilize plant glucans.</title>
        <authorList>
            <consortium name="NISC Comparative Sequencing Program"/>
            <person name="Wegmann U."/>
            <person name="Louis P."/>
            <person name="Goesmann A."/>
            <person name="Henrissat B."/>
            <person name="Duncan S.H."/>
            <person name="Flint H.J."/>
        </authorList>
    </citation>
    <scope>NUCLEOTIDE SEQUENCE</scope>
    <source>
        <strain evidence="6">NBRC 103408</strain>
    </source>
</reference>
<gene>
    <name evidence="6" type="ORF">GCM10007924_05020</name>
</gene>
<dbReference type="EMBL" id="BSNF01000001">
    <property type="protein sequence ID" value="GLQ05281.1"/>
    <property type="molecule type" value="Genomic_DNA"/>
</dbReference>
<dbReference type="Proteomes" id="UP001161409">
    <property type="component" value="Unassembled WGS sequence"/>
</dbReference>
<organism evidence="6 7">
    <name type="scientific">Sneathiella chinensis</name>
    <dbReference type="NCBI Taxonomy" id="349750"/>
    <lineage>
        <taxon>Bacteria</taxon>
        <taxon>Pseudomonadati</taxon>
        <taxon>Pseudomonadota</taxon>
        <taxon>Alphaproteobacteria</taxon>
        <taxon>Sneathiellales</taxon>
        <taxon>Sneathiellaceae</taxon>
        <taxon>Sneathiella</taxon>
    </lineage>
</organism>
<keyword evidence="2 4" id="KW-0238">DNA-binding</keyword>
<evidence type="ECO:0000313" key="7">
    <source>
        <dbReference type="Proteomes" id="UP001161409"/>
    </source>
</evidence>
<dbReference type="Pfam" id="PF16925">
    <property type="entry name" value="TetR_C_13"/>
    <property type="match status" value="1"/>
</dbReference>
<evidence type="ECO:0000256" key="1">
    <source>
        <dbReference type="ARBA" id="ARBA00023015"/>
    </source>
</evidence>
<dbReference type="Gene3D" id="1.10.357.10">
    <property type="entry name" value="Tetracycline Repressor, domain 2"/>
    <property type="match status" value="1"/>
</dbReference>
<evidence type="ECO:0000259" key="5">
    <source>
        <dbReference type="PROSITE" id="PS50977"/>
    </source>
</evidence>
<evidence type="ECO:0000256" key="2">
    <source>
        <dbReference type="ARBA" id="ARBA00023125"/>
    </source>
</evidence>
<dbReference type="Gene3D" id="1.10.10.60">
    <property type="entry name" value="Homeodomain-like"/>
    <property type="match status" value="1"/>
</dbReference>
<evidence type="ECO:0000256" key="4">
    <source>
        <dbReference type="PROSITE-ProRule" id="PRU00335"/>
    </source>
</evidence>
<dbReference type="SUPFAM" id="SSF48498">
    <property type="entry name" value="Tetracyclin repressor-like, C-terminal domain"/>
    <property type="match status" value="1"/>
</dbReference>
<dbReference type="PROSITE" id="PS50977">
    <property type="entry name" value="HTH_TETR_2"/>
    <property type="match status" value="1"/>
</dbReference>
<feature type="DNA-binding region" description="H-T-H motif" evidence="4">
    <location>
        <begin position="29"/>
        <end position="48"/>
    </location>
</feature>
<sequence>MPRVKCFDREEALQNAMQAFWLKGFEATSVQDLVDCMGINRGSLYDTFGDKRNLFLEVLDHYSQTSLKLAEGMRADGNAREQISAFLHGFMQRNLDDQQNRGCLVTNTAIERSHYDEECAVRVRRHMGTLEAAFEAAIRRGQHAGDIVSTQDAAVLAAFLIGVLQGIRVIAKVNPDENKLRPMVDMALASLDN</sequence>
<evidence type="ECO:0000256" key="3">
    <source>
        <dbReference type="ARBA" id="ARBA00023163"/>
    </source>
</evidence>
<dbReference type="InterPro" id="IPR009057">
    <property type="entry name" value="Homeodomain-like_sf"/>
</dbReference>
<keyword evidence="7" id="KW-1185">Reference proteome</keyword>
<dbReference type="InterPro" id="IPR036271">
    <property type="entry name" value="Tet_transcr_reg_TetR-rel_C_sf"/>
</dbReference>
<name>A0ABQ5U0V4_9PROT</name>
<keyword evidence="1" id="KW-0805">Transcription regulation</keyword>
<dbReference type="InterPro" id="IPR001647">
    <property type="entry name" value="HTH_TetR"/>
</dbReference>
<accession>A0ABQ5U0V4</accession>
<dbReference type="InterPro" id="IPR011075">
    <property type="entry name" value="TetR_C"/>
</dbReference>
<feature type="domain" description="HTH tetR-type" evidence="5">
    <location>
        <begin position="6"/>
        <end position="66"/>
    </location>
</feature>
<proteinExistence type="predicted"/>
<evidence type="ECO:0000313" key="6">
    <source>
        <dbReference type="EMBL" id="GLQ05281.1"/>
    </source>
</evidence>
<dbReference type="PANTHER" id="PTHR47506:SF1">
    <property type="entry name" value="HTH-TYPE TRANSCRIPTIONAL REGULATOR YJDC"/>
    <property type="match status" value="1"/>
</dbReference>
<keyword evidence="3" id="KW-0804">Transcription</keyword>
<dbReference type="RefSeq" id="WP_169559294.1">
    <property type="nucleotide sequence ID" value="NZ_BSNF01000001.1"/>
</dbReference>
<protein>
    <submittedName>
        <fullName evidence="6">TetR family transcriptional regulator</fullName>
    </submittedName>
</protein>
<dbReference type="Pfam" id="PF00440">
    <property type="entry name" value="TetR_N"/>
    <property type="match status" value="1"/>
</dbReference>
<comment type="caution">
    <text evidence="6">The sequence shown here is derived from an EMBL/GenBank/DDBJ whole genome shotgun (WGS) entry which is preliminary data.</text>
</comment>
<reference evidence="6" key="2">
    <citation type="submission" date="2023-01" db="EMBL/GenBank/DDBJ databases">
        <title>Draft genome sequence of Sneathiella chinensis strain NBRC 103408.</title>
        <authorList>
            <person name="Sun Q."/>
            <person name="Mori K."/>
        </authorList>
    </citation>
    <scope>NUCLEOTIDE SEQUENCE</scope>
    <source>
        <strain evidence="6">NBRC 103408</strain>
    </source>
</reference>
<dbReference type="SUPFAM" id="SSF46689">
    <property type="entry name" value="Homeodomain-like"/>
    <property type="match status" value="1"/>
</dbReference>
<dbReference type="PANTHER" id="PTHR47506">
    <property type="entry name" value="TRANSCRIPTIONAL REGULATORY PROTEIN"/>
    <property type="match status" value="1"/>
</dbReference>